<dbReference type="InterPro" id="IPR036869">
    <property type="entry name" value="J_dom_sf"/>
</dbReference>
<dbReference type="PANTHER" id="PTHR12763:SF28">
    <property type="entry name" value="GEO10507P1-RELATED"/>
    <property type="match status" value="1"/>
</dbReference>
<dbReference type="InterPro" id="IPR001623">
    <property type="entry name" value="DnaJ_domain"/>
</dbReference>
<proteinExistence type="inferred from homology"/>
<protein>
    <recommendedName>
        <fullName evidence="9">J domain-containing protein</fullName>
    </recommendedName>
</protein>
<keyword evidence="3" id="KW-0999">Mitochondrion inner membrane</keyword>
<dbReference type="GO" id="GO:0005743">
    <property type="term" value="C:mitochondrial inner membrane"/>
    <property type="evidence" value="ECO:0007669"/>
    <property type="project" value="UniProtKB-SubCell"/>
</dbReference>
<dbReference type="PANTHER" id="PTHR12763">
    <property type="match status" value="1"/>
</dbReference>
<dbReference type="CDD" id="cd06257">
    <property type="entry name" value="DnaJ"/>
    <property type="match status" value="1"/>
</dbReference>
<evidence type="ECO:0000256" key="5">
    <source>
        <dbReference type="ARBA" id="ARBA00023128"/>
    </source>
</evidence>
<accession>A0A381S6W8</accession>
<keyword evidence="6 8" id="KW-0472">Membrane</keyword>
<name>A0A381S6W8_9ZZZZ</name>
<dbReference type="SUPFAM" id="SSF46565">
    <property type="entry name" value="Chaperone J-domain"/>
    <property type="match status" value="1"/>
</dbReference>
<evidence type="ECO:0000256" key="8">
    <source>
        <dbReference type="SAM" id="Phobius"/>
    </source>
</evidence>
<comment type="subcellular location">
    <subcellularLocation>
        <location evidence="1">Mitochondrion inner membrane</location>
        <topology evidence="1">Single-pass membrane protein</topology>
    </subcellularLocation>
</comment>
<comment type="similarity">
    <text evidence="7">Belongs to the TIM14 family.</text>
</comment>
<evidence type="ECO:0000256" key="3">
    <source>
        <dbReference type="ARBA" id="ARBA00022792"/>
    </source>
</evidence>
<keyword evidence="4 8" id="KW-1133">Transmembrane helix</keyword>
<dbReference type="Gene3D" id="1.10.287.110">
    <property type="entry name" value="DnaJ domain"/>
    <property type="match status" value="1"/>
</dbReference>
<dbReference type="AlphaFoldDB" id="A0A381S6W8"/>
<feature type="domain" description="J" evidence="9">
    <location>
        <begin position="185"/>
        <end position="235"/>
    </location>
</feature>
<evidence type="ECO:0000313" key="10">
    <source>
        <dbReference type="EMBL" id="SUZ99204.1"/>
    </source>
</evidence>
<keyword evidence="5" id="KW-0496">Mitochondrion</keyword>
<reference evidence="10" key="1">
    <citation type="submission" date="2018-05" db="EMBL/GenBank/DDBJ databases">
        <authorList>
            <person name="Lanie J.A."/>
            <person name="Ng W.-L."/>
            <person name="Kazmierczak K.M."/>
            <person name="Andrzejewski T.M."/>
            <person name="Davidsen T.M."/>
            <person name="Wayne K.J."/>
            <person name="Tettelin H."/>
            <person name="Glass J.I."/>
            <person name="Rusch D."/>
            <person name="Podicherti R."/>
            <person name="Tsui H.-C.T."/>
            <person name="Winkler M.E."/>
        </authorList>
    </citation>
    <scope>NUCLEOTIDE SEQUENCE</scope>
</reference>
<evidence type="ECO:0000256" key="6">
    <source>
        <dbReference type="ARBA" id="ARBA00023136"/>
    </source>
</evidence>
<dbReference type="PROSITE" id="PS50076">
    <property type="entry name" value="DNAJ_2"/>
    <property type="match status" value="1"/>
</dbReference>
<feature type="transmembrane region" description="Helical" evidence="8">
    <location>
        <begin position="40"/>
        <end position="68"/>
    </location>
</feature>
<organism evidence="10">
    <name type="scientific">marine metagenome</name>
    <dbReference type="NCBI Taxonomy" id="408172"/>
    <lineage>
        <taxon>unclassified sequences</taxon>
        <taxon>metagenomes</taxon>
        <taxon>ecological metagenomes</taxon>
    </lineage>
</organism>
<evidence type="ECO:0000256" key="1">
    <source>
        <dbReference type="ARBA" id="ARBA00004434"/>
    </source>
</evidence>
<dbReference type="EMBL" id="UINC01002679">
    <property type="protein sequence ID" value="SUZ99204.1"/>
    <property type="molecule type" value="Genomic_DNA"/>
</dbReference>
<evidence type="ECO:0000259" key="9">
    <source>
        <dbReference type="PROSITE" id="PS50076"/>
    </source>
</evidence>
<feature type="non-terminal residue" evidence="10">
    <location>
        <position position="1"/>
    </location>
</feature>
<gene>
    <name evidence="10" type="ORF">METZ01_LOCUS52058</name>
</gene>
<evidence type="ECO:0000256" key="4">
    <source>
        <dbReference type="ARBA" id="ARBA00022989"/>
    </source>
</evidence>
<evidence type="ECO:0000256" key="7">
    <source>
        <dbReference type="ARBA" id="ARBA00038105"/>
    </source>
</evidence>
<evidence type="ECO:0000256" key="2">
    <source>
        <dbReference type="ARBA" id="ARBA00022692"/>
    </source>
</evidence>
<sequence>VIRLLLAFIALVGLIWLAGWLGKATPAQRSKALKLILLYGVAGILLLLVVTGRIHWMFAALSAAVPWLQRAMMARQAWRLFKSARGPGTAQASKVETTYLRMTLDHDTGELRGEVIAGSFAGRLLEDLDLERLLDLLAECRAQDAQSAALLEAYLDRCHGETWKARAETGGPSAASASGPMTRREAADILGVAENAPENEIRQAHRRLIQRLHTDRGGSDYLATLINQARDTLGS</sequence>
<keyword evidence="2 8" id="KW-0812">Transmembrane</keyword>